<evidence type="ECO:0000313" key="2">
    <source>
        <dbReference type="EMBL" id="MBA9042621.1"/>
    </source>
</evidence>
<reference evidence="2" key="1">
    <citation type="submission" date="2020-08" db="EMBL/GenBank/DDBJ databases">
        <title>Functional genomics of gut bacteria from endangered species of beetles.</title>
        <authorList>
            <person name="Carlos-Shanley C."/>
        </authorList>
    </citation>
    <scope>NUCLEOTIDE SEQUENCE [LARGE SCALE GENOMIC DNA]</scope>
    <source>
        <strain evidence="2">S00060</strain>
    </source>
</reference>
<dbReference type="EMBL" id="JACJHT010000015">
    <property type="protein sequence ID" value="MBA9042621.1"/>
    <property type="molecule type" value="Genomic_DNA"/>
</dbReference>
<organism evidence="2 3">
    <name type="scientific">Priestia aryabhattai</name>
    <name type="common">Bacillus aryabhattai</name>
    <dbReference type="NCBI Taxonomy" id="412384"/>
    <lineage>
        <taxon>Bacteria</taxon>
        <taxon>Bacillati</taxon>
        <taxon>Bacillota</taxon>
        <taxon>Bacilli</taxon>
        <taxon>Bacillales</taxon>
        <taxon>Bacillaceae</taxon>
        <taxon>Priestia</taxon>
    </lineage>
</organism>
<proteinExistence type="predicted"/>
<feature type="transmembrane region" description="Helical" evidence="1">
    <location>
        <begin position="61"/>
        <end position="80"/>
    </location>
</feature>
<sequence length="92" mass="10107">MGDLYIVSIIMIASLIVLSYALSRKKTTIKYIAPLIVGVISVGVVIVSFLIGGWIGMRVGTISFTAFISSLISLLIIFIAESAKRKFSKYYR</sequence>
<gene>
    <name evidence="2" type="ORF">HNP21_005758</name>
</gene>
<dbReference type="AlphaFoldDB" id="A0A7W3NGT9"/>
<evidence type="ECO:0000313" key="3">
    <source>
        <dbReference type="Proteomes" id="UP000543174"/>
    </source>
</evidence>
<dbReference type="Pfam" id="PF14150">
    <property type="entry name" value="YesK"/>
    <property type="match status" value="1"/>
</dbReference>
<feature type="transmembrane region" description="Helical" evidence="1">
    <location>
        <begin position="35"/>
        <end position="55"/>
    </location>
</feature>
<evidence type="ECO:0000256" key="1">
    <source>
        <dbReference type="SAM" id="Phobius"/>
    </source>
</evidence>
<dbReference type="InterPro" id="IPR025434">
    <property type="entry name" value="YesK-like"/>
</dbReference>
<dbReference type="RefSeq" id="WP_182528106.1">
    <property type="nucleotide sequence ID" value="NZ_JACJHT010000015.1"/>
</dbReference>
<keyword evidence="1" id="KW-1133">Transmembrane helix</keyword>
<keyword evidence="1" id="KW-0472">Membrane</keyword>
<protein>
    <submittedName>
        <fullName evidence="2">RsiW-degrading membrane proteinase PrsW (M82 family)</fullName>
    </submittedName>
</protein>
<name>A0A7W3NGT9_PRIAR</name>
<feature type="transmembrane region" description="Helical" evidence="1">
    <location>
        <begin position="6"/>
        <end position="23"/>
    </location>
</feature>
<accession>A0A7W3NGT9</accession>
<dbReference type="Proteomes" id="UP000543174">
    <property type="component" value="Unassembled WGS sequence"/>
</dbReference>
<keyword evidence="1" id="KW-0812">Transmembrane</keyword>
<keyword evidence="3" id="KW-1185">Reference proteome</keyword>
<comment type="caution">
    <text evidence="2">The sequence shown here is derived from an EMBL/GenBank/DDBJ whole genome shotgun (WGS) entry which is preliminary data.</text>
</comment>